<dbReference type="AlphaFoldDB" id="A0A0N8SWV5"/>
<protein>
    <submittedName>
        <fullName evidence="1">Uncharacterized protein</fullName>
    </submittedName>
</protein>
<organism evidence="1 2">
    <name type="scientific">Pseudomonas syringae pv. spinaceae</name>
    <dbReference type="NCBI Taxonomy" id="264459"/>
    <lineage>
        <taxon>Bacteria</taxon>
        <taxon>Pseudomonadati</taxon>
        <taxon>Pseudomonadota</taxon>
        <taxon>Gammaproteobacteria</taxon>
        <taxon>Pseudomonadales</taxon>
        <taxon>Pseudomonadaceae</taxon>
        <taxon>Pseudomonas</taxon>
        <taxon>Pseudomonas syringae</taxon>
    </lineage>
</organism>
<evidence type="ECO:0000313" key="1">
    <source>
        <dbReference type="EMBL" id="KPY67048.1"/>
    </source>
</evidence>
<dbReference type="EMBL" id="LJRI01001260">
    <property type="protein sequence ID" value="KPY67048.1"/>
    <property type="molecule type" value="Genomic_DNA"/>
</dbReference>
<gene>
    <name evidence="1" type="ORF">ALO94_03730</name>
</gene>
<name>A0A0N8SWV5_PSESX</name>
<comment type="caution">
    <text evidence="1">The sequence shown here is derived from an EMBL/GenBank/DDBJ whole genome shotgun (WGS) entry which is preliminary data.</text>
</comment>
<evidence type="ECO:0000313" key="2">
    <source>
        <dbReference type="Proteomes" id="UP000050384"/>
    </source>
</evidence>
<proteinExistence type="predicted"/>
<sequence>MLNRSFKETVRSVVEASQQPLTPQEIKEVVKALHPEFHGTPSHLRKVARSSK</sequence>
<reference evidence="1 2" key="1">
    <citation type="submission" date="2015-09" db="EMBL/GenBank/DDBJ databases">
        <title>Genome announcement of multiple Pseudomonas syringae strains.</title>
        <authorList>
            <person name="Thakur S."/>
            <person name="Wang P.W."/>
            <person name="Gong Y."/>
            <person name="Weir B.S."/>
            <person name="Guttman D.S."/>
        </authorList>
    </citation>
    <scope>NUCLEOTIDE SEQUENCE [LARGE SCALE GENOMIC DNA]</scope>
    <source>
        <strain evidence="1 2">ICMP16929</strain>
    </source>
</reference>
<dbReference type="Proteomes" id="UP000050384">
    <property type="component" value="Unassembled WGS sequence"/>
</dbReference>
<dbReference type="PATRIC" id="fig|264459.3.peg.5864"/>
<accession>A0A0N8SWV5</accession>